<keyword evidence="4" id="KW-1185">Reference proteome</keyword>
<sequence length="512" mass="58201">MQTTIQLDETNIIKQIEKQFPEHDETRWRDVNTENEEIRKISPEEITNAVRKKAPGPDGITTELVQATVEVIPERVANTMNSYFTTRRLITEAGRRHKLTIEVPRDSEIKLEGPDGVHISGYTDDLAIVVVGKTKEEIEHKANKRIAKMIDKLRELKLELASEKTEAIMFKGRRKIKNLTIQVGRRKMAIQVAAAYCSAPADVLLVITGMVPISLLADERIRIQNNKIKPEKREERRITERRWQEHRDSSEKGRWTHQMKQELMDGVPPGALSACHQSSWMQGKIFVKQIRHFTDHVKPTAEDLVLLFLDGHVSHTKNFEVISLTKEYHVVLNTMLSTTLRSSVAISLDVEFMAPLSAYYGQEIKVCKKVFSDVDFAASDVTERGLKVKLLILQDLMNTHKDCQTPPPGKSVAHETVNYEEAEMDDSLPGSSNSSFTVTPKDICPVPKRQRKETKRERGTSVVLMSISYKTELEANQNSSVQPAKRNVKLGLKRNFAKRQFSINKDSNRGEG</sequence>
<proteinExistence type="predicted"/>
<evidence type="ECO:0000256" key="2">
    <source>
        <dbReference type="SAM" id="MobiDB-lite"/>
    </source>
</evidence>
<reference evidence="3" key="1">
    <citation type="submission" date="2019-08" db="EMBL/GenBank/DDBJ databases">
        <title>The genome of the North American firefly Photinus pyralis.</title>
        <authorList>
            <consortium name="Photinus pyralis genome working group"/>
            <person name="Fallon T.R."/>
            <person name="Sander Lower S.E."/>
            <person name="Weng J.-K."/>
        </authorList>
    </citation>
    <scope>NUCLEOTIDE SEQUENCE</scope>
    <source>
        <strain evidence="3">TRF0915ILg1</strain>
        <tissue evidence="3">Whole body</tissue>
    </source>
</reference>
<dbReference type="EMBL" id="VTPC01001381">
    <property type="protein sequence ID" value="KAF2902170.1"/>
    <property type="molecule type" value="Genomic_DNA"/>
</dbReference>
<dbReference type="AlphaFoldDB" id="A0A8K0DKL7"/>
<protein>
    <submittedName>
        <fullName evidence="3">Uncharacterized protein</fullName>
    </submittedName>
</protein>
<dbReference type="OrthoDB" id="8051783at2759"/>
<feature type="region of interest" description="Disordered" evidence="2">
    <location>
        <begin position="422"/>
        <end position="443"/>
    </location>
</feature>
<dbReference type="Proteomes" id="UP000801492">
    <property type="component" value="Unassembled WGS sequence"/>
</dbReference>
<feature type="compositionally biased region" description="Polar residues" evidence="2">
    <location>
        <begin position="429"/>
        <end position="438"/>
    </location>
</feature>
<evidence type="ECO:0000313" key="4">
    <source>
        <dbReference type="Proteomes" id="UP000801492"/>
    </source>
</evidence>
<gene>
    <name evidence="3" type="ORF">ILUMI_04015</name>
</gene>
<organism evidence="3 4">
    <name type="scientific">Ignelater luminosus</name>
    <name type="common">Cucubano</name>
    <name type="synonym">Pyrophorus luminosus</name>
    <dbReference type="NCBI Taxonomy" id="2038154"/>
    <lineage>
        <taxon>Eukaryota</taxon>
        <taxon>Metazoa</taxon>
        <taxon>Ecdysozoa</taxon>
        <taxon>Arthropoda</taxon>
        <taxon>Hexapoda</taxon>
        <taxon>Insecta</taxon>
        <taxon>Pterygota</taxon>
        <taxon>Neoptera</taxon>
        <taxon>Endopterygota</taxon>
        <taxon>Coleoptera</taxon>
        <taxon>Polyphaga</taxon>
        <taxon>Elateriformia</taxon>
        <taxon>Elateroidea</taxon>
        <taxon>Elateridae</taxon>
        <taxon>Agrypninae</taxon>
        <taxon>Pyrophorini</taxon>
        <taxon>Ignelater</taxon>
    </lineage>
</organism>
<accession>A0A8K0DKL7</accession>
<evidence type="ECO:0000313" key="3">
    <source>
        <dbReference type="EMBL" id="KAF2902170.1"/>
    </source>
</evidence>
<comment type="caution">
    <text evidence="3">The sequence shown here is derived from an EMBL/GenBank/DDBJ whole genome shotgun (WGS) entry which is preliminary data.</text>
</comment>
<evidence type="ECO:0000256" key="1">
    <source>
        <dbReference type="SAM" id="Coils"/>
    </source>
</evidence>
<name>A0A8K0DKL7_IGNLU</name>
<feature type="region of interest" description="Disordered" evidence="2">
    <location>
        <begin position="232"/>
        <end position="255"/>
    </location>
</feature>
<feature type="coiled-coil region" evidence="1">
    <location>
        <begin position="139"/>
        <end position="166"/>
    </location>
</feature>
<keyword evidence="1" id="KW-0175">Coiled coil</keyword>